<organism evidence="3 4">
    <name type="scientific">Panicum virgatum</name>
    <name type="common">Blackwell switchgrass</name>
    <dbReference type="NCBI Taxonomy" id="38727"/>
    <lineage>
        <taxon>Eukaryota</taxon>
        <taxon>Viridiplantae</taxon>
        <taxon>Streptophyta</taxon>
        <taxon>Embryophyta</taxon>
        <taxon>Tracheophyta</taxon>
        <taxon>Spermatophyta</taxon>
        <taxon>Magnoliopsida</taxon>
        <taxon>Liliopsida</taxon>
        <taxon>Poales</taxon>
        <taxon>Poaceae</taxon>
        <taxon>PACMAD clade</taxon>
        <taxon>Panicoideae</taxon>
        <taxon>Panicodae</taxon>
        <taxon>Paniceae</taxon>
        <taxon>Panicinae</taxon>
        <taxon>Panicum</taxon>
        <taxon>Panicum sect. Hiantes</taxon>
    </lineage>
</organism>
<dbReference type="GO" id="GO:0040029">
    <property type="term" value="P:epigenetic regulation of gene expression"/>
    <property type="evidence" value="ECO:0007669"/>
    <property type="project" value="TreeGrafter"/>
</dbReference>
<name>A0A8T0RZY4_PANVG</name>
<evidence type="ECO:0000313" key="3">
    <source>
        <dbReference type="EMBL" id="KAG2591507.1"/>
    </source>
</evidence>
<sequence length="502" mass="56555">MWMDKSPNVNMFLPTKDSLTAATVELKAVNEKALALHSLPRSPVKKTKELKSDSINEKTYALRNRQRNLNSKRDEKCEVLAEKVSGIRHSQRVLVMKQEQKSHPTALQVPAPHPQEYFMEENAGKVCLIYDKRMLKHIPPRKHVEKPERIAAIYRKLQAENLLERCVVYESECARLKYVLHVHKDKYFRSILSERETKDDKGDMYFGENSLDAILLAAGGAIKACKKVITGEHANAFAIVRPPGHHAKKAMGGGFCYFNNIAVGAKYLMEKHGTKKVLILDWDVHFCDGTEDIFRESADVLVISMHRLGLFPDLDGNHFRRFAYSGNIGKGAGTGYNCNLCWSDSKVGNDDLYAVFDYIVMPLIQDFEPEIILISAGFDAAKGDLLGDCWVTHVGYATVLHKLLKLKIGLVLILEGGYNLEVLGECCASCVRVLSGDYTVVDDREEYFPLASTWDAILQLRASLSCYWESLKPDIPEDVLAWKQPNPNHAKIPNPDHAKIPD</sequence>
<dbReference type="InterPro" id="IPR037138">
    <property type="entry name" value="His_deacetylse_dom_sf"/>
</dbReference>
<dbReference type="PRINTS" id="PR01270">
    <property type="entry name" value="HDASUPER"/>
</dbReference>
<reference evidence="3" key="1">
    <citation type="submission" date="2020-05" db="EMBL/GenBank/DDBJ databases">
        <title>WGS assembly of Panicum virgatum.</title>
        <authorList>
            <person name="Lovell J.T."/>
            <person name="Jenkins J."/>
            <person name="Shu S."/>
            <person name="Juenger T.E."/>
            <person name="Schmutz J."/>
        </authorList>
    </citation>
    <scope>NUCLEOTIDE SEQUENCE</scope>
    <source>
        <strain evidence="3">AP13</strain>
    </source>
</reference>
<comment type="caution">
    <text evidence="3">The sequence shown here is derived from an EMBL/GenBank/DDBJ whole genome shotgun (WGS) entry which is preliminary data.</text>
</comment>
<dbReference type="SUPFAM" id="SSF52768">
    <property type="entry name" value="Arginase/deacetylase"/>
    <property type="match status" value="1"/>
</dbReference>
<protein>
    <recommendedName>
        <fullName evidence="2">Histone deacetylase domain-containing protein</fullName>
    </recommendedName>
</protein>
<evidence type="ECO:0000313" key="4">
    <source>
        <dbReference type="Proteomes" id="UP000823388"/>
    </source>
</evidence>
<dbReference type="PANTHER" id="PTHR10625">
    <property type="entry name" value="HISTONE DEACETYLASE HDAC1-RELATED"/>
    <property type="match status" value="1"/>
</dbReference>
<dbReference type="InterPro" id="IPR023696">
    <property type="entry name" value="Ureohydrolase_dom_sf"/>
</dbReference>
<proteinExistence type="predicted"/>
<dbReference type="GO" id="GO:0005737">
    <property type="term" value="C:cytoplasm"/>
    <property type="evidence" value="ECO:0007669"/>
    <property type="project" value="TreeGrafter"/>
</dbReference>
<evidence type="ECO:0000259" key="2">
    <source>
        <dbReference type="Pfam" id="PF00850"/>
    </source>
</evidence>
<dbReference type="CDD" id="cd09992">
    <property type="entry name" value="HDAC_classII"/>
    <property type="match status" value="1"/>
</dbReference>
<gene>
    <name evidence="3" type="ORF">PVAP13_5NG485186</name>
</gene>
<dbReference type="InterPro" id="IPR000286">
    <property type="entry name" value="HDACs"/>
</dbReference>
<comment type="cofactor">
    <cofactor evidence="1">
        <name>Zn(2+)</name>
        <dbReference type="ChEBI" id="CHEBI:29105"/>
    </cofactor>
</comment>
<dbReference type="PANTHER" id="PTHR10625:SF25">
    <property type="entry name" value="HISTONE DEACETYLASE 18-RELATED"/>
    <property type="match status" value="1"/>
</dbReference>
<dbReference type="GO" id="GO:0000118">
    <property type="term" value="C:histone deacetylase complex"/>
    <property type="evidence" value="ECO:0007669"/>
    <property type="project" value="TreeGrafter"/>
</dbReference>
<feature type="domain" description="Histone deacetylase" evidence="2">
    <location>
        <begin position="143"/>
        <end position="434"/>
    </location>
</feature>
<dbReference type="InterPro" id="IPR023801">
    <property type="entry name" value="His_deacetylse_dom"/>
</dbReference>
<dbReference type="Pfam" id="PF00850">
    <property type="entry name" value="Hist_deacetyl"/>
    <property type="match status" value="1"/>
</dbReference>
<dbReference type="AlphaFoldDB" id="A0A8T0RZY4"/>
<accession>A0A8T0RZY4</accession>
<evidence type="ECO:0000256" key="1">
    <source>
        <dbReference type="ARBA" id="ARBA00001947"/>
    </source>
</evidence>
<dbReference type="OrthoDB" id="424012at2759"/>
<dbReference type="EMBL" id="CM029046">
    <property type="protein sequence ID" value="KAG2591507.1"/>
    <property type="molecule type" value="Genomic_DNA"/>
</dbReference>
<keyword evidence="4" id="KW-1185">Reference proteome</keyword>
<dbReference type="Gene3D" id="3.40.800.20">
    <property type="entry name" value="Histone deacetylase domain"/>
    <property type="match status" value="1"/>
</dbReference>
<dbReference type="GO" id="GO:0004407">
    <property type="term" value="F:histone deacetylase activity"/>
    <property type="evidence" value="ECO:0007669"/>
    <property type="project" value="TreeGrafter"/>
</dbReference>
<dbReference type="Proteomes" id="UP000823388">
    <property type="component" value="Chromosome 5N"/>
</dbReference>